<dbReference type="RefSeq" id="WP_190294333.1">
    <property type="nucleotide sequence ID" value="NZ_JABFCZ010000048.1"/>
</dbReference>
<evidence type="ECO:0000313" key="6">
    <source>
        <dbReference type="Proteomes" id="UP000598467"/>
    </source>
</evidence>
<evidence type="ECO:0000256" key="1">
    <source>
        <dbReference type="ARBA" id="ARBA00023015"/>
    </source>
</evidence>
<dbReference type="SUPFAM" id="SSF46689">
    <property type="entry name" value="Homeodomain-like"/>
    <property type="match status" value="1"/>
</dbReference>
<evidence type="ECO:0000313" key="5">
    <source>
        <dbReference type="EMBL" id="MBD1549642.1"/>
    </source>
</evidence>
<dbReference type="SUPFAM" id="SSF48498">
    <property type="entry name" value="Tetracyclin repressor-like, C-terminal domain"/>
    <property type="match status" value="1"/>
</dbReference>
<organism evidence="5 6">
    <name type="scientific">Roseibium aggregatum</name>
    <dbReference type="NCBI Taxonomy" id="187304"/>
    <lineage>
        <taxon>Bacteria</taxon>
        <taxon>Pseudomonadati</taxon>
        <taxon>Pseudomonadota</taxon>
        <taxon>Alphaproteobacteria</taxon>
        <taxon>Hyphomicrobiales</taxon>
        <taxon>Stappiaceae</taxon>
        <taxon>Roseibium</taxon>
    </lineage>
</organism>
<gene>
    <name evidence="5" type="ORF">HK439_25595</name>
</gene>
<dbReference type="InterPro" id="IPR001647">
    <property type="entry name" value="HTH_TetR"/>
</dbReference>
<reference evidence="5" key="1">
    <citation type="submission" date="2020-05" db="EMBL/GenBank/DDBJ databases">
        <title>Identification of trans-AT polyketide cluster in two marine bacteria, producers of a novel glutaramide-containing polyketide sesbanimide D and analogs.</title>
        <authorList>
            <person name="Kacar D."/>
            <person name="Rodriguez P."/>
            <person name="Canedo L."/>
            <person name="Gonzalez E."/>
            <person name="Galan B."/>
            <person name="De La Calle F."/>
            <person name="Garcia J.L."/>
        </authorList>
    </citation>
    <scope>NUCLEOTIDE SEQUENCE</scope>
    <source>
        <strain evidence="5">PHM038</strain>
    </source>
</reference>
<keyword evidence="3" id="KW-0804">Transcription</keyword>
<evidence type="ECO:0000259" key="4">
    <source>
        <dbReference type="Pfam" id="PF00440"/>
    </source>
</evidence>
<evidence type="ECO:0000256" key="3">
    <source>
        <dbReference type="ARBA" id="ARBA00023163"/>
    </source>
</evidence>
<keyword evidence="2" id="KW-0238">DNA-binding</keyword>
<dbReference type="AlphaFoldDB" id="A0A926NYB2"/>
<evidence type="ECO:0000256" key="2">
    <source>
        <dbReference type="ARBA" id="ARBA00023125"/>
    </source>
</evidence>
<sequence>MPRRRKTDPDQALTAAALLFWREGYHAVGTRQIEAETGVTRFTLQTAYGGKMPLFLKALDHYLDRFEATLAPRMTDGRLETLARWFEANVPPEDLAPGAPFGCLMVNSICEFDGGDAGVSARAERFFTMLRQGFGEALAAIERNGAMAPGLDIEARTQLLTACAVSMNIAMRAGSAGGDPAAIARAAAVMVRSWAPADCGPHI</sequence>
<keyword evidence="1" id="KW-0805">Transcription regulation</keyword>
<accession>A0A926NYB2</accession>
<dbReference type="InterPro" id="IPR009057">
    <property type="entry name" value="Homeodomain-like_sf"/>
</dbReference>
<dbReference type="Pfam" id="PF00440">
    <property type="entry name" value="TetR_N"/>
    <property type="match status" value="1"/>
</dbReference>
<dbReference type="InterPro" id="IPR036271">
    <property type="entry name" value="Tet_transcr_reg_TetR-rel_C_sf"/>
</dbReference>
<protein>
    <submittedName>
        <fullName evidence="5">TetR/AcrR family transcriptional regulator</fullName>
    </submittedName>
</protein>
<name>A0A926NYB2_9HYPH</name>
<comment type="caution">
    <text evidence="5">The sequence shown here is derived from an EMBL/GenBank/DDBJ whole genome shotgun (WGS) entry which is preliminary data.</text>
</comment>
<dbReference type="GO" id="GO:0003677">
    <property type="term" value="F:DNA binding"/>
    <property type="evidence" value="ECO:0007669"/>
    <property type="project" value="UniProtKB-KW"/>
</dbReference>
<dbReference type="Gene3D" id="1.10.10.60">
    <property type="entry name" value="Homeodomain-like"/>
    <property type="match status" value="1"/>
</dbReference>
<dbReference type="Proteomes" id="UP000598467">
    <property type="component" value="Unassembled WGS sequence"/>
</dbReference>
<feature type="domain" description="HTH tetR-type" evidence="4">
    <location>
        <begin position="13"/>
        <end position="56"/>
    </location>
</feature>
<dbReference type="PANTHER" id="PTHR47506">
    <property type="entry name" value="TRANSCRIPTIONAL REGULATORY PROTEIN"/>
    <property type="match status" value="1"/>
</dbReference>
<dbReference type="EMBL" id="JABFCZ010000048">
    <property type="protein sequence ID" value="MBD1549642.1"/>
    <property type="molecule type" value="Genomic_DNA"/>
</dbReference>
<proteinExistence type="predicted"/>
<dbReference type="PANTHER" id="PTHR47506:SF1">
    <property type="entry name" value="HTH-TYPE TRANSCRIPTIONAL REGULATOR YJDC"/>
    <property type="match status" value="1"/>
</dbReference>
<dbReference type="Gene3D" id="1.10.357.10">
    <property type="entry name" value="Tetracycline Repressor, domain 2"/>
    <property type="match status" value="1"/>
</dbReference>